<keyword evidence="3" id="KW-1185">Reference proteome</keyword>
<dbReference type="InterPro" id="IPR019734">
    <property type="entry name" value="TPR_rpt"/>
</dbReference>
<evidence type="ECO:0000313" key="3">
    <source>
        <dbReference type="Proteomes" id="UP000663879"/>
    </source>
</evidence>
<dbReference type="OrthoDB" id="428342at2759"/>
<evidence type="ECO:0000313" key="2">
    <source>
        <dbReference type="EMBL" id="CAF0826992.1"/>
    </source>
</evidence>
<dbReference type="PANTHER" id="PTHR21581">
    <property type="entry name" value="D-ALANYL-D-ALANINE CARBOXYPEPTIDASE"/>
    <property type="match status" value="1"/>
</dbReference>
<dbReference type="InterPro" id="IPR011990">
    <property type="entry name" value="TPR-like_helical_dom_sf"/>
</dbReference>
<feature type="repeat" description="TPR" evidence="1">
    <location>
        <begin position="322"/>
        <end position="355"/>
    </location>
</feature>
<proteinExistence type="predicted"/>
<dbReference type="Gene3D" id="1.25.40.10">
    <property type="entry name" value="Tetratricopeptide repeat domain"/>
    <property type="match status" value="1"/>
</dbReference>
<keyword evidence="1" id="KW-0802">TPR repeat</keyword>
<dbReference type="EMBL" id="CAJNOC010001017">
    <property type="protein sequence ID" value="CAF0826992.1"/>
    <property type="molecule type" value="Genomic_DNA"/>
</dbReference>
<sequence>MSNLLASYFTNNGNDIATNTSTTDIAGRSFFDLISDCKDFNEKEVQDTSTETNYHEIWPYPVEKQTLNNPFQFAITDQLPDPVKFLVTKHFGTAEAAKRVLPNADSVLPDANGLQILIKCGCFRSVINLTYKILTNLPSDQLYSSFTFQIWFIRIAIMLKMKLFKEAEKELKQFDNFERPEFFYDNQIRRGTFIPFGLRCLNAELAHYLANSNESLCNLYKILSCIKNILIELPDDENAKKIWNERELKVKYSISNILLSKKNYQKALEMLYKIAESDYSDKNAVWSSIGKIFAQFGDVLNASNSFIKAKTLSNSDLASHKCRNLLNLSILKIMNSQYKEAYEYLKEANELSPDNPTILNNMSFCLFYSGDLLEAIKLIESKIHSNPTKYLNESLLFNLCTLYELESSKALQKKLNLLLWLNIYAGDGFNETCIQLP</sequence>
<organism evidence="2 3">
    <name type="scientific">Brachionus calyciflorus</name>
    <dbReference type="NCBI Taxonomy" id="104777"/>
    <lineage>
        <taxon>Eukaryota</taxon>
        <taxon>Metazoa</taxon>
        <taxon>Spiralia</taxon>
        <taxon>Gnathifera</taxon>
        <taxon>Rotifera</taxon>
        <taxon>Eurotatoria</taxon>
        <taxon>Monogononta</taxon>
        <taxon>Pseudotrocha</taxon>
        <taxon>Ploima</taxon>
        <taxon>Brachionidae</taxon>
        <taxon>Brachionus</taxon>
    </lineage>
</organism>
<evidence type="ECO:0000256" key="1">
    <source>
        <dbReference type="PROSITE-ProRule" id="PRU00339"/>
    </source>
</evidence>
<dbReference type="Pfam" id="PF14559">
    <property type="entry name" value="TPR_19"/>
    <property type="match status" value="1"/>
</dbReference>
<dbReference type="GO" id="GO:0030008">
    <property type="term" value="C:TRAPP complex"/>
    <property type="evidence" value="ECO:0007669"/>
    <property type="project" value="TreeGrafter"/>
</dbReference>
<comment type="caution">
    <text evidence="2">The sequence shown here is derived from an EMBL/GenBank/DDBJ whole genome shotgun (WGS) entry which is preliminary data.</text>
</comment>
<gene>
    <name evidence="2" type="ORF">OXX778_LOCUS7770</name>
</gene>
<dbReference type="PANTHER" id="PTHR21581:SF6">
    <property type="entry name" value="TRAFFICKING PROTEIN PARTICLE COMPLEX SUBUNIT 12"/>
    <property type="match status" value="1"/>
</dbReference>
<name>A0A813UCA3_9BILA</name>
<reference evidence="2" key="1">
    <citation type="submission" date="2021-02" db="EMBL/GenBank/DDBJ databases">
        <authorList>
            <person name="Nowell W R."/>
        </authorList>
    </citation>
    <scope>NUCLEOTIDE SEQUENCE</scope>
    <source>
        <strain evidence="2">Ploen Becks lab</strain>
    </source>
</reference>
<dbReference type="SUPFAM" id="SSF48452">
    <property type="entry name" value="TPR-like"/>
    <property type="match status" value="1"/>
</dbReference>
<evidence type="ECO:0008006" key="4">
    <source>
        <dbReference type="Google" id="ProtNLM"/>
    </source>
</evidence>
<dbReference type="PROSITE" id="PS50005">
    <property type="entry name" value="TPR"/>
    <property type="match status" value="1"/>
</dbReference>
<protein>
    <recommendedName>
        <fullName evidence="4">Trafficking protein particle complex subunit 12</fullName>
    </recommendedName>
</protein>
<dbReference type="GO" id="GO:0005794">
    <property type="term" value="C:Golgi apparatus"/>
    <property type="evidence" value="ECO:0007669"/>
    <property type="project" value="TreeGrafter"/>
</dbReference>
<dbReference type="Proteomes" id="UP000663879">
    <property type="component" value="Unassembled WGS sequence"/>
</dbReference>
<accession>A0A813UCA3</accession>
<dbReference type="AlphaFoldDB" id="A0A813UCA3"/>